<dbReference type="InterPro" id="IPR036388">
    <property type="entry name" value="WH-like_DNA-bd_sf"/>
</dbReference>
<dbReference type="Pfam" id="PF13191">
    <property type="entry name" value="AAA_16"/>
    <property type="match status" value="1"/>
</dbReference>
<dbReference type="SMART" id="SM00421">
    <property type="entry name" value="HTH_LUXR"/>
    <property type="match status" value="1"/>
</dbReference>
<dbReference type="InterPro" id="IPR027417">
    <property type="entry name" value="P-loop_NTPase"/>
</dbReference>
<dbReference type="Gene3D" id="3.40.50.300">
    <property type="entry name" value="P-loop containing nucleotide triphosphate hydrolases"/>
    <property type="match status" value="1"/>
</dbReference>
<dbReference type="PANTHER" id="PTHR16305:SF35">
    <property type="entry name" value="TRANSCRIPTIONAL ACTIVATOR DOMAIN"/>
    <property type="match status" value="1"/>
</dbReference>
<dbReference type="PRINTS" id="PR00038">
    <property type="entry name" value="HTHLUXR"/>
</dbReference>
<dbReference type="Gene3D" id="1.10.10.10">
    <property type="entry name" value="Winged helix-like DNA-binding domain superfamily/Winged helix DNA-binding domain"/>
    <property type="match status" value="1"/>
</dbReference>
<dbReference type="Proteomes" id="UP000624709">
    <property type="component" value="Unassembled WGS sequence"/>
</dbReference>
<dbReference type="PROSITE" id="PS50043">
    <property type="entry name" value="HTH_LUXR_2"/>
    <property type="match status" value="1"/>
</dbReference>
<reference evidence="4 5" key="1">
    <citation type="submission" date="2021-01" db="EMBL/GenBank/DDBJ databases">
        <title>Whole genome shotgun sequence of Actinoplanes palleronii NBRC 14916.</title>
        <authorList>
            <person name="Komaki H."/>
            <person name="Tamura T."/>
        </authorList>
    </citation>
    <scope>NUCLEOTIDE SEQUENCE [LARGE SCALE GENOMIC DNA]</scope>
    <source>
        <strain evidence="4 5">NBRC 14916</strain>
    </source>
</reference>
<protein>
    <submittedName>
        <fullName evidence="4">Helix-turn-helix transcriptional regulator</fullName>
    </submittedName>
</protein>
<dbReference type="InterPro" id="IPR000792">
    <property type="entry name" value="Tscrpt_reg_LuxR_C"/>
</dbReference>
<evidence type="ECO:0000259" key="3">
    <source>
        <dbReference type="PROSITE" id="PS50043"/>
    </source>
</evidence>
<dbReference type="PANTHER" id="PTHR16305">
    <property type="entry name" value="TESTICULAR SOLUBLE ADENYLYL CYCLASE"/>
    <property type="match status" value="1"/>
</dbReference>
<proteinExistence type="predicted"/>
<comment type="caution">
    <text evidence="4">The sequence shown here is derived from an EMBL/GenBank/DDBJ whole genome shotgun (WGS) entry which is preliminary data.</text>
</comment>
<keyword evidence="5" id="KW-1185">Reference proteome</keyword>
<organism evidence="4 5">
    <name type="scientific">Actinoplanes palleronii</name>
    <dbReference type="NCBI Taxonomy" id="113570"/>
    <lineage>
        <taxon>Bacteria</taxon>
        <taxon>Bacillati</taxon>
        <taxon>Actinomycetota</taxon>
        <taxon>Actinomycetes</taxon>
        <taxon>Micromonosporales</taxon>
        <taxon>Micromonosporaceae</taxon>
        <taxon>Actinoplanes</taxon>
    </lineage>
</organism>
<dbReference type="InterPro" id="IPR011990">
    <property type="entry name" value="TPR-like_helical_dom_sf"/>
</dbReference>
<dbReference type="SUPFAM" id="SSF52540">
    <property type="entry name" value="P-loop containing nucleoside triphosphate hydrolases"/>
    <property type="match status" value="1"/>
</dbReference>
<gene>
    <name evidence="4" type="ORF">Apa02nite_069710</name>
</gene>
<dbReference type="InterPro" id="IPR016032">
    <property type="entry name" value="Sig_transdc_resp-reg_C-effctor"/>
</dbReference>
<evidence type="ECO:0000313" key="5">
    <source>
        <dbReference type="Proteomes" id="UP000624709"/>
    </source>
</evidence>
<evidence type="ECO:0000313" key="4">
    <source>
        <dbReference type="EMBL" id="GIE70863.1"/>
    </source>
</evidence>
<keyword evidence="1" id="KW-0547">Nucleotide-binding</keyword>
<dbReference type="Pfam" id="PF00196">
    <property type="entry name" value="GerE"/>
    <property type="match status" value="1"/>
</dbReference>
<dbReference type="SUPFAM" id="SSF46894">
    <property type="entry name" value="C-terminal effector domain of the bipartite response regulators"/>
    <property type="match status" value="1"/>
</dbReference>
<evidence type="ECO:0000256" key="1">
    <source>
        <dbReference type="ARBA" id="ARBA00022741"/>
    </source>
</evidence>
<name>A0ABQ4BJK7_9ACTN</name>
<feature type="domain" description="HTH luxR-type" evidence="3">
    <location>
        <begin position="843"/>
        <end position="908"/>
    </location>
</feature>
<dbReference type="SUPFAM" id="SSF48452">
    <property type="entry name" value="TPR-like"/>
    <property type="match status" value="1"/>
</dbReference>
<evidence type="ECO:0000256" key="2">
    <source>
        <dbReference type="ARBA" id="ARBA00022840"/>
    </source>
</evidence>
<dbReference type="RefSeq" id="WP_203828846.1">
    <property type="nucleotide sequence ID" value="NZ_BAAATY010000035.1"/>
</dbReference>
<sequence length="911" mass="97751">MERTAPFIGRHRERQVLADLLAGVREGRSGTLVLVGEPGTGKTSLLDQVAAGCPDVHTVRIAGVESEMRLGFAALHRLLRPWLPRIDELPAPQRDALHTAFGRLAGVAPDRYLAGMAALTLLADAAAPQPLLCAVDDAQWLDRESAEVLAFVARRLHAEAIGLVFATRPHGQALVDGLPALTVAGLPDDDAESLLSTSITGHLDGAVAARIVAGTGGNPLALIELAHALTAEQLTGITPLPSPLPVGTFLETHFLRQVGRLPAETRTLLLLVSATPPEDPSLLWRAAGHLGIAAAMADPALTAGILTPALDFRHPLIRSAVYRGADPADRRLAHAALAAVCDPVFDRDRHAWHRAEATIGLDEQVAAELDRAADRARARGGHAERAAFLSRAADLSPDPRARAARLVAAAHAHLVLGDPASVGPMLDRAEHGLDQPVPRAIARQTRAIAEMYTGRFTGAATILLDAAGSIAAVDAGLARTMMFDALQAVLFTDDRDATLTLPALARAVQDSPASTRTDDFSYGYADLFLYGYTTRIAVGYRPAVPLMRAALAALSSDGDSLAEECLPLAVISMFAAEDVWDEDGGRRVWRRLEKHDRDNGALGNLRTTLVAGATWELRAGRFDAAAALQDELDELSDVVGQPHRGGIQRIELLAWSGREAETRAVAAAGLGFDDYVQNSLAVLEISLGRHQEALALLLPAFDRDKPGVATRSLHEIVEAGVRGGDDPAAKAALTRMEERAQASGTPWALGLLARCRALMADDEQAEDLYRESADLLARTTIVTEQARTHLLFGEWLRRRRRRADARAELRTAYEMFTRMGAAAFAERARVELLATGERARKRDEQATRDLTPQEKQVASLAAAGATNGEIAARLFLSTSTVEYHLTKVFRKLAITSRRRLATVLAAQRAAR</sequence>
<dbReference type="InterPro" id="IPR041664">
    <property type="entry name" value="AAA_16"/>
</dbReference>
<accession>A0ABQ4BJK7</accession>
<keyword evidence="2" id="KW-0067">ATP-binding</keyword>
<dbReference type="Gene3D" id="1.25.40.10">
    <property type="entry name" value="Tetratricopeptide repeat domain"/>
    <property type="match status" value="1"/>
</dbReference>
<dbReference type="CDD" id="cd06170">
    <property type="entry name" value="LuxR_C_like"/>
    <property type="match status" value="1"/>
</dbReference>
<dbReference type="EMBL" id="BOMS01000111">
    <property type="protein sequence ID" value="GIE70863.1"/>
    <property type="molecule type" value="Genomic_DNA"/>
</dbReference>